<organism evidence="2 3">
    <name type="scientific">Microcystis aeruginosa BLCC-F158</name>
    <dbReference type="NCBI Taxonomy" id="2755316"/>
    <lineage>
        <taxon>Bacteria</taxon>
        <taxon>Bacillati</taxon>
        <taxon>Cyanobacteriota</taxon>
        <taxon>Cyanophyceae</taxon>
        <taxon>Oscillatoriophycideae</taxon>
        <taxon>Chroococcales</taxon>
        <taxon>Microcystaceae</taxon>
        <taxon>Microcystis</taxon>
    </lineage>
</organism>
<protein>
    <submittedName>
        <fullName evidence="2">DUF4277 domain-containing protein</fullName>
    </submittedName>
</protein>
<evidence type="ECO:0000313" key="2">
    <source>
        <dbReference type="EMBL" id="MBC1197717.1"/>
    </source>
</evidence>
<gene>
    <name evidence="2" type="ORF">H0901_21330</name>
</gene>
<dbReference type="InterPro" id="IPR025457">
    <property type="entry name" value="DUF4277"/>
</dbReference>
<evidence type="ECO:0000313" key="3">
    <source>
        <dbReference type="Proteomes" id="UP000525432"/>
    </source>
</evidence>
<dbReference type="AlphaFoldDB" id="A0A841VA31"/>
<reference evidence="2 3" key="1">
    <citation type="submission" date="2020-07" db="EMBL/GenBank/DDBJ databases">
        <title>Genomes of two Microcystis aeruginosa (Cyanobacteria) strains from Florida (USA) with disparate toxicogenic potential.</title>
        <authorList>
            <person name="Lefler F.W."/>
            <person name="Barbosa M."/>
            <person name="Berthold D.E."/>
            <person name="Laughinghouse H.D. IV."/>
        </authorList>
    </citation>
    <scope>NUCLEOTIDE SEQUENCE [LARGE SCALE GENOMIC DNA]</scope>
    <source>
        <strain evidence="2 3">BLCCF158</strain>
    </source>
</reference>
<evidence type="ECO:0000259" key="1">
    <source>
        <dbReference type="Pfam" id="PF14104"/>
    </source>
</evidence>
<dbReference type="RefSeq" id="WP_185241171.1">
    <property type="nucleotide sequence ID" value="NZ_JACEGC010000167.1"/>
</dbReference>
<comment type="caution">
    <text evidence="2">The sequence shown here is derived from an EMBL/GenBank/DDBJ whole genome shotgun (WGS) entry which is preliminary data.</text>
</comment>
<accession>A0A841VA31</accession>
<feature type="domain" description="DUF4277" evidence="1">
    <location>
        <begin position="5"/>
        <end position="46"/>
    </location>
</feature>
<dbReference type="Pfam" id="PF14104">
    <property type="entry name" value="DUF4277"/>
    <property type="match status" value="1"/>
</dbReference>
<dbReference type="EMBL" id="JACEGC010000167">
    <property type="protein sequence ID" value="MBC1197717.1"/>
    <property type="molecule type" value="Genomic_DNA"/>
</dbReference>
<dbReference type="Proteomes" id="UP000525432">
    <property type="component" value="Unassembled WGS sequence"/>
</dbReference>
<sequence>MTQLTVKNLDLLGIIAAIIDELGIVDYINQQLGEKDTTKISAGLVV</sequence>
<proteinExistence type="predicted"/>
<name>A0A841VA31_MICAE</name>